<dbReference type="GO" id="GO:0003677">
    <property type="term" value="F:DNA binding"/>
    <property type="evidence" value="ECO:0007669"/>
    <property type="project" value="InterPro"/>
</dbReference>
<evidence type="ECO:0000256" key="3">
    <source>
        <dbReference type="ARBA" id="ARBA00023014"/>
    </source>
</evidence>
<dbReference type="PROSITE" id="PS00198">
    <property type="entry name" value="4FE4S_FER_1"/>
    <property type="match status" value="1"/>
</dbReference>
<dbReference type="GO" id="GO:0046872">
    <property type="term" value="F:metal ion binding"/>
    <property type="evidence" value="ECO:0007669"/>
    <property type="project" value="UniProtKB-KW"/>
</dbReference>
<evidence type="ECO:0000256" key="2">
    <source>
        <dbReference type="ARBA" id="ARBA00023004"/>
    </source>
</evidence>
<dbReference type="EMBL" id="LJZR01000031">
    <property type="protein sequence ID" value="KPQ33484.1"/>
    <property type="molecule type" value="Genomic_DNA"/>
</dbReference>
<keyword evidence="1" id="KW-0479">Metal-binding</keyword>
<evidence type="ECO:0000313" key="6">
    <source>
        <dbReference type="EMBL" id="KPQ33484.1"/>
    </source>
</evidence>
<dbReference type="InterPro" id="IPR010982">
    <property type="entry name" value="Lambda_DNA-bd_dom_sf"/>
</dbReference>
<dbReference type="Gene3D" id="3.30.70.20">
    <property type="match status" value="1"/>
</dbReference>
<keyword evidence="2" id="KW-0408">Iron</keyword>
<reference evidence="6 7" key="1">
    <citation type="submission" date="2015-09" db="EMBL/GenBank/DDBJ databases">
        <title>Identification and resolution of microdiversity through metagenomic sequencing of parallel consortia.</title>
        <authorList>
            <person name="Nelson W.C."/>
            <person name="Romine M.F."/>
            <person name="Lindemann S.R."/>
        </authorList>
    </citation>
    <scope>NUCLEOTIDE SEQUENCE [LARGE SCALE GENOMIC DNA]</scope>
    <source>
        <strain evidence="6">Ana</strain>
    </source>
</reference>
<dbReference type="InterPro" id="IPR017896">
    <property type="entry name" value="4Fe4S_Fe-S-bd"/>
</dbReference>
<dbReference type="PROSITE" id="PS50943">
    <property type="entry name" value="HTH_CROC1"/>
    <property type="match status" value="1"/>
</dbReference>
<feature type="domain" description="4Fe-4S ferredoxin-type" evidence="5">
    <location>
        <begin position="1"/>
        <end position="29"/>
    </location>
</feature>
<keyword evidence="3" id="KW-0411">Iron-sulfur</keyword>
<dbReference type="GO" id="GO:0051536">
    <property type="term" value="F:iron-sulfur cluster binding"/>
    <property type="evidence" value="ECO:0007669"/>
    <property type="project" value="UniProtKB-KW"/>
</dbReference>
<name>A0A0P7YSS0_9CYAN</name>
<protein>
    <submittedName>
        <fullName evidence="6">4Fe-4S ferredoxin</fullName>
    </submittedName>
</protein>
<dbReference type="PATRIC" id="fig|1666911.3.peg.1883"/>
<dbReference type="AlphaFoldDB" id="A0A0P7YSS0"/>
<evidence type="ECO:0000259" key="5">
    <source>
        <dbReference type="PROSITE" id="PS51379"/>
    </source>
</evidence>
<proteinExistence type="predicted"/>
<dbReference type="Pfam" id="PF01381">
    <property type="entry name" value="HTH_3"/>
    <property type="match status" value="1"/>
</dbReference>
<evidence type="ECO:0000313" key="7">
    <source>
        <dbReference type="Proteomes" id="UP000050465"/>
    </source>
</evidence>
<evidence type="ECO:0000256" key="1">
    <source>
        <dbReference type="ARBA" id="ARBA00022723"/>
    </source>
</evidence>
<dbReference type="SUPFAM" id="SSF47413">
    <property type="entry name" value="lambda repressor-like DNA-binding domains"/>
    <property type="match status" value="1"/>
</dbReference>
<dbReference type="Pfam" id="PF00037">
    <property type="entry name" value="Fer4"/>
    <property type="match status" value="1"/>
</dbReference>
<dbReference type="InterPro" id="IPR001387">
    <property type="entry name" value="Cro/C1-type_HTH"/>
</dbReference>
<organism evidence="6 7">
    <name type="scientific">Phormidesmis priestleyi Ana</name>
    <dbReference type="NCBI Taxonomy" id="1666911"/>
    <lineage>
        <taxon>Bacteria</taxon>
        <taxon>Bacillati</taxon>
        <taxon>Cyanobacteriota</taxon>
        <taxon>Cyanophyceae</taxon>
        <taxon>Leptolyngbyales</taxon>
        <taxon>Leptolyngbyaceae</taxon>
        <taxon>Phormidesmis</taxon>
    </lineage>
</organism>
<sequence>MTYTVKDNCISCDICQPQCPNGAIKADAQKAGYWIDPTLCDGCPDLEVPLCVQSCEVDALAPLQPKKGRCKSTLLPVAIPTIFLNRKTTPFASCMVMWETCNILAQRQSLPWQTDTDDRLCYQRPVNRNRGEMRFRLAADPEIALPVPLAEKAGMAAIAQFDIRASCVHLIFAAYAMTIDRPWQESFVLNDQHIEKYLGLDRRKDLSKLEKLTLIKNLVYQSCQVLVSLDWPRQGRVRAFSLKEHAVWNLLDTQYYFEENAQGDRHLIGLGFTVKAGQWAKHFLNKHEYRGQTAFYQYGTLPQALLKEVMNNWQQHEGAVRLLLWNLFKLRLGGDQRMKASTLMRIAYGADRLQQATVVRGAHKRLLKTFESDLETIYYHGLKPLFDPITYPLEIQPLWVKMADIPDDVDDALNFWADEAGRALTENAPRDKWQRILNARLLGFELSEEWQENVQRRTTKRRHRQAKAWTVTPESQKLSGQDINVARQRQKLSQRALAERLGKSQSWIRDVEKGRFKVNGEDQSMLRQVLDIR</sequence>
<dbReference type="PROSITE" id="PS51379">
    <property type="entry name" value="4FE4S_FER_2"/>
    <property type="match status" value="1"/>
</dbReference>
<dbReference type="Proteomes" id="UP000050465">
    <property type="component" value="Unassembled WGS sequence"/>
</dbReference>
<dbReference type="STRING" id="1666911.HLUCCA11_18330"/>
<gene>
    <name evidence="6" type="ORF">HLUCCA11_18330</name>
</gene>
<comment type="caution">
    <text evidence="6">The sequence shown here is derived from an EMBL/GenBank/DDBJ whole genome shotgun (WGS) entry which is preliminary data.</text>
</comment>
<dbReference type="Gene3D" id="1.10.260.40">
    <property type="entry name" value="lambda repressor-like DNA-binding domains"/>
    <property type="match status" value="1"/>
</dbReference>
<evidence type="ECO:0000259" key="4">
    <source>
        <dbReference type="PROSITE" id="PS50943"/>
    </source>
</evidence>
<dbReference type="InterPro" id="IPR017900">
    <property type="entry name" value="4Fe4S_Fe_S_CS"/>
</dbReference>
<feature type="domain" description="HTH cro/C1-type" evidence="4">
    <location>
        <begin position="483"/>
        <end position="532"/>
    </location>
</feature>
<dbReference type="CDD" id="cd00093">
    <property type="entry name" value="HTH_XRE"/>
    <property type="match status" value="1"/>
</dbReference>
<dbReference type="SUPFAM" id="SSF54862">
    <property type="entry name" value="4Fe-4S ferredoxins"/>
    <property type="match status" value="1"/>
</dbReference>
<accession>A0A0P7YSS0</accession>